<dbReference type="AlphaFoldDB" id="A0A7W6H7Z4"/>
<feature type="region of interest" description="Disordered" evidence="1">
    <location>
        <begin position="141"/>
        <end position="163"/>
    </location>
</feature>
<reference evidence="2 3" key="1">
    <citation type="submission" date="2020-08" db="EMBL/GenBank/DDBJ databases">
        <title>Genomic Encyclopedia of Type Strains, Phase IV (KMG-IV): sequencing the most valuable type-strain genomes for metagenomic binning, comparative biology and taxonomic classification.</title>
        <authorList>
            <person name="Goeker M."/>
        </authorList>
    </citation>
    <scope>NUCLEOTIDE SEQUENCE [LARGE SCALE GENOMIC DNA]</scope>
    <source>
        <strain evidence="2 3">DSM 102238</strain>
    </source>
</reference>
<feature type="region of interest" description="Disordered" evidence="1">
    <location>
        <begin position="79"/>
        <end position="119"/>
    </location>
</feature>
<feature type="region of interest" description="Disordered" evidence="1">
    <location>
        <begin position="1"/>
        <end position="22"/>
    </location>
</feature>
<accession>A0A7W6H7Z4</accession>
<comment type="caution">
    <text evidence="2">The sequence shown here is derived from an EMBL/GenBank/DDBJ whole genome shotgun (WGS) entry which is preliminary data.</text>
</comment>
<dbReference type="Proteomes" id="UP000542776">
    <property type="component" value="Unassembled WGS sequence"/>
</dbReference>
<protein>
    <submittedName>
        <fullName evidence="2">Uncharacterized protein</fullName>
    </submittedName>
</protein>
<feature type="compositionally biased region" description="Polar residues" evidence="1">
    <location>
        <begin position="1"/>
        <end position="14"/>
    </location>
</feature>
<evidence type="ECO:0000313" key="3">
    <source>
        <dbReference type="Proteomes" id="UP000542776"/>
    </source>
</evidence>
<evidence type="ECO:0000313" key="2">
    <source>
        <dbReference type="EMBL" id="MBB4000222.1"/>
    </source>
</evidence>
<feature type="compositionally biased region" description="Pro residues" evidence="1">
    <location>
        <begin position="238"/>
        <end position="252"/>
    </location>
</feature>
<dbReference type="EMBL" id="JACIEK010000016">
    <property type="protein sequence ID" value="MBB4000222.1"/>
    <property type="molecule type" value="Genomic_DNA"/>
</dbReference>
<gene>
    <name evidence="2" type="ORF">GGR04_004098</name>
</gene>
<feature type="region of interest" description="Disordered" evidence="1">
    <location>
        <begin position="235"/>
        <end position="283"/>
    </location>
</feature>
<keyword evidence="3" id="KW-1185">Reference proteome</keyword>
<evidence type="ECO:0000256" key="1">
    <source>
        <dbReference type="SAM" id="MobiDB-lite"/>
    </source>
</evidence>
<name>A0A7W6H7Z4_9HYPH</name>
<sequence>MRTSFETTSVSVTPGVQMVGDDPDAFCKSATFQAMDGRRADTRSARRHHRRELAGWRRIASASHTAPGEVRVTVPGLVRPCGSARQGRTGAGIPRDTPSSDPFSRHRAHGSVGGRGPLAHDRLEAEFPSVASADGCFGSETPQEGPLPGARCLGSGTGRGDPRSEGWCLDDDGRAAPHIALSADAVARAAVAMVHDHRQRPSSAALATSVEPIVRDFGLASSLEDVDDVAASAAVTRAPPPLRRTPHAPPRLPQSTGPYAGKGASRRDAMIPSAVRRTAAPTS</sequence>
<proteinExistence type="predicted"/>
<organism evidence="2 3">
    <name type="scientific">Aureimonas pseudogalii</name>
    <dbReference type="NCBI Taxonomy" id="1744844"/>
    <lineage>
        <taxon>Bacteria</taxon>
        <taxon>Pseudomonadati</taxon>
        <taxon>Pseudomonadota</taxon>
        <taxon>Alphaproteobacteria</taxon>
        <taxon>Hyphomicrobiales</taxon>
        <taxon>Aurantimonadaceae</taxon>
        <taxon>Aureimonas</taxon>
    </lineage>
</organism>